<dbReference type="PANTHER" id="PTHR43628">
    <property type="entry name" value="ACTIVATOR OF C KINASE PROTEIN 1-RELATED"/>
    <property type="match status" value="1"/>
</dbReference>
<evidence type="ECO:0000256" key="3">
    <source>
        <dbReference type="ARBA" id="ARBA00023157"/>
    </source>
</evidence>
<reference evidence="5 6" key="1">
    <citation type="submission" date="2021-07" db="EMBL/GenBank/DDBJ databases">
        <title>Novel Helicobacter sp. Isolated from a dog.</title>
        <authorList>
            <person name="Rimbara E."/>
            <person name="Suzuki M."/>
        </authorList>
    </citation>
    <scope>NUCLEOTIDE SEQUENCE [LARGE SCALE GENOMIC DNA]</scope>
    <source>
        <strain evidence="6">NHP19-003</strain>
    </source>
</reference>
<evidence type="ECO:0000256" key="2">
    <source>
        <dbReference type="ARBA" id="ARBA00012865"/>
    </source>
</evidence>
<keyword evidence="3" id="KW-1015">Disulfide bond</keyword>
<comment type="catalytic activity">
    <reaction evidence="1">
        <text>a beta-lactam + H2O = a substituted beta-amino acid</text>
        <dbReference type="Rhea" id="RHEA:20401"/>
        <dbReference type="ChEBI" id="CHEBI:15377"/>
        <dbReference type="ChEBI" id="CHEBI:35627"/>
        <dbReference type="ChEBI" id="CHEBI:140347"/>
        <dbReference type="EC" id="3.5.2.6"/>
    </reaction>
</comment>
<dbReference type="EMBL" id="AP024814">
    <property type="protein sequence ID" value="BCZ16865.1"/>
    <property type="molecule type" value="Genomic_DNA"/>
</dbReference>
<evidence type="ECO:0000256" key="4">
    <source>
        <dbReference type="ARBA" id="ARBA00023251"/>
    </source>
</evidence>
<evidence type="ECO:0000256" key="1">
    <source>
        <dbReference type="ARBA" id="ARBA00001526"/>
    </source>
</evidence>
<dbReference type="PANTHER" id="PTHR43628:SF1">
    <property type="entry name" value="CHITIN SYNTHASE REGULATORY FACTOR 2-RELATED"/>
    <property type="match status" value="1"/>
</dbReference>
<dbReference type="Pfam" id="PF08238">
    <property type="entry name" value="Sel1"/>
    <property type="match status" value="3"/>
</dbReference>
<protein>
    <recommendedName>
        <fullName evidence="2">beta-lactamase</fullName>
        <ecNumber evidence="2">3.5.2.6</ecNumber>
    </recommendedName>
</protein>
<evidence type="ECO:0000313" key="6">
    <source>
        <dbReference type="Proteomes" id="UP000826775"/>
    </source>
</evidence>
<evidence type="ECO:0000313" key="5">
    <source>
        <dbReference type="EMBL" id="BCZ16865.1"/>
    </source>
</evidence>
<dbReference type="InterPro" id="IPR006597">
    <property type="entry name" value="Sel1-like"/>
</dbReference>
<dbReference type="Gene3D" id="1.25.40.10">
    <property type="entry name" value="Tetratricopeptide repeat domain"/>
    <property type="match status" value="1"/>
</dbReference>
<dbReference type="SUPFAM" id="SSF81901">
    <property type="entry name" value="HCP-like"/>
    <property type="match status" value="1"/>
</dbReference>
<dbReference type="InterPro" id="IPR011990">
    <property type="entry name" value="TPR-like_helical_dom_sf"/>
</dbReference>
<dbReference type="Proteomes" id="UP000826775">
    <property type="component" value="Chromosome"/>
</dbReference>
<dbReference type="InterPro" id="IPR052945">
    <property type="entry name" value="Mitotic_Regulator"/>
</dbReference>
<keyword evidence="6" id="KW-1185">Reference proteome</keyword>
<dbReference type="SMART" id="SM00671">
    <property type="entry name" value="SEL1"/>
    <property type="match status" value="3"/>
</dbReference>
<keyword evidence="4" id="KW-0046">Antibiotic resistance</keyword>
<name>A0ABM7S8M2_9HELI</name>
<organism evidence="5 6">
    <name type="scientific">Helicobacter gastrocanis</name>
    <dbReference type="NCBI Taxonomy" id="2849641"/>
    <lineage>
        <taxon>Bacteria</taxon>
        <taxon>Pseudomonadati</taxon>
        <taxon>Campylobacterota</taxon>
        <taxon>Epsilonproteobacteria</taxon>
        <taxon>Campylobacterales</taxon>
        <taxon>Helicobacteraceae</taxon>
        <taxon>Helicobacter</taxon>
    </lineage>
</organism>
<sequence>MSVSLRKWALLFGFFWLVCTPLRAVGGYWVDNSLGQQIDQGYEALNKHRDKEAFEHFKKADADDNVLGTAFLGVCYLEGRGTKVDYYQAKTYFDSVWRRLEAWRKQKGNTEDLAAGGLSPVKAATAYMLTDYGLATMAQKGLCVPKDPKKAFKMYRQIIIESGANGMATFLNHGGLGIDPISNLIVGSAFKHVINLKLLQVTKFNKNMVAKEYTGKTLYQIGMAYQMGIGTGKKRGKAKKFLEKAVEFGNEEAMQALEGLE</sequence>
<proteinExistence type="predicted"/>
<accession>A0ABM7S8M2</accession>
<dbReference type="EC" id="3.5.2.6" evidence="2"/>
<gene>
    <name evidence="5" type="ORF">NHP190003_01470</name>
</gene>